<evidence type="ECO:0000313" key="1">
    <source>
        <dbReference type="EMBL" id="KAH7429948.1"/>
    </source>
</evidence>
<gene>
    <name evidence="1" type="ORF">KP509_09G074400</name>
</gene>
<dbReference type="OrthoDB" id="3758675at2759"/>
<keyword evidence="2" id="KW-1185">Reference proteome</keyword>
<dbReference type="SUPFAM" id="SSF51101">
    <property type="entry name" value="Mannose-binding lectins"/>
    <property type="match status" value="1"/>
</dbReference>
<protein>
    <recommendedName>
        <fullName evidence="3">Jacalin-type lectin domain-containing protein</fullName>
    </recommendedName>
</protein>
<dbReference type="Proteomes" id="UP000825935">
    <property type="component" value="Chromosome 9"/>
</dbReference>
<dbReference type="Gene3D" id="2.100.10.30">
    <property type="entry name" value="Jacalin-like lectin domain"/>
    <property type="match status" value="1"/>
</dbReference>
<dbReference type="AlphaFoldDB" id="A0A8T2U5K4"/>
<dbReference type="InterPro" id="IPR036404">
    <property type="entry name" value="Jacalin-like_lectin_dom_sf"/>
</dbReference>
<reference evidence="1" key="1">
    <citation type="submission" date="2021-08" db="EMBL/GenBank/DDBJ databases">
        <title>WGS assembly of Ceratopteris richardii.</title>
        <authorList>
            <person name="Marchant D.B."/>
            <person name="Chen G."/>
            <person name="Jenkins J."/>
            <person name="Shu S."/>
            <person name="Leebens-Mack J."/>
            <person name="Grimwood J."/>
            <person name="Schmutz J."/>
            <person name="Soltis P."/>
            <person name="Soltis D."/>
            <person name="Chen Z.-H."/>
        </authorList>
    </citation>
    <scope>NUCLEOTIDE SEQUENCE</scope>
    <source>
        <strain evidence="1">Whitten #5841</strain>
        <tissue evidence="1">Leaf</tissue>
    </source>
</reference>
<organism evidence="1 2">
    <name type="scientific">Ceratopteris richardii</name>
    <name type="common">Triangle waterfern</name>
    <dbReference type="NCBI Taxonomy" id="49495"/>
    <lineage>
        <taxon>Eukaryota</taxon>
        <taxon>Viridiplantae</taxon>
        <taxon>Streptophyta</taxon>
        <taxon>Embryophyta</taxon>
        <taxon>Tracheophyta</taxon>
        <taxon>Polypodiopsida</taxon>
        <taxon>Polypodiidae</taxon>
        <taxon>Polypodiales</taxon>
        <taxon>Pteridineae</taxon>
        <taxon>Pteridaceae</taxon>
        <taxon>Parkerioideae</taxon>
        <taxon>Ceratopteris</taxon>
    </lineage>
</organism>
<name>A0A8T2U5K4_CERRI</name>
<dbReference type="OMA" id="HRREFFA"/>
<accession>A0A8T2U5K4</accession>
<comment type="caution">
    <text evidence="1">The sequence shown here is derived from an EMBL/GenBank/DDBJ whole genome shotgun (WGS) entry which is preliminary data.</text>
</comment>
<sequence length="162" mass="17914">MSIIYTPVQIIGSSSGGTVFNYDAAQSGGVLRRIGVWAGEWQLRGIRVWFTHTTSPQTFGTANVGSYKEFEFTDGERISRLSLWGNGAGTRSGGIRFFTTRDRQFFHHMTSWPLKQEYAIEVASGLCVGRIGAYLPAAHQSCSFDQRALPNLTTRSCIHPSC</sequence>
<evidence type="ECO:0000313" key="2">
    <source>
        <dbReference type="Proteomes" id="UP000825935"/>
    </source>
</evidence>
<proteinExistence type="predicted"/>
<dbReference type="EMBL" id="CM035414">
    <property type="protein sequence ID" value="KAH7429948.1"/>
    <property type="molecule type" value="Genomic_DNA"/>
</dbReference>
<evidence type="ECO:0008006" key="3">
    <source>
        <dbReference type="Google" id="ProtNLM"/>
    </source>
</evidence>